<reference evidence="7 9" key="2">
    <citation type="submission" date="2016-11" db="EMBL/GenBank/DDBJ databases">
        <title>Mixed transmission modes and dynamic genome evolution in an obligate animal-bacterial symbiosis.</title>
        <authorList>
            <person name="Russell S.L."/>
            <person name="Corbett-Detig R.B."/>
            <person name="Cavanaugh C.M."/>
        </authorList>
    </citation>
    <scope>NUCLEOTIDE SEQUENCE [LARGE SCALE GENOMIC DNA]</scope>
    <source>
        <strain evidence="7">MA-KB16</strain>
    </source>
</reference>
<evidence type="ECO:0000256" key="5">
    <source>
        <dbReference type="SAM" id="Phobius"/>
    </source>
</evidence>
<evidence type="ECO:0000313" key="6">
    <source>
        <dbReference type="EMBL" id="KHF26380.1"/>
    </source>
</evidence>
<evidence type="ECO:0000313" key="9">
    <source>
        <dbReference type="Proteomes" id="UP000190962"/>
    </source>
</evidence>
<dbReference type="STRING" id="2340.JV46_22380"/>
<evidence type="ECO:0000313" key="8">
    <source>
        <dbReference type="Proteomes" id="UP000030856"/>
    </source>
</evidence>
<keyword evidence="2 5" id="KW-0812">Transmembrane</keyword>
<dbReference type="RefSeq" id="WP_043116146.1">
    <property type="nucleotide sequence ID" value="NZ_JRAA01000001.1"/>
</dbReference>
<dbReference type="Proteomes" id="UP000030856">
    <property type="component" value="Unassembled WGS sequence"/>
</dbReference>
<dbReference type="OrthoDB" id="795468at2"/>
<dbReference type="EMBL" id="MPNX01000004">
    <property type="protein sequence ID" value="OOY35536.1"/>
    <property type="molecule type" value="Genomic_DNA"/>
</dbReference>
<evidence type="ECO:0000256" key="1">
    <source>
        <dbReference type="ARBA" id="ARBA00004141"/>
    </source>
</evidence>
<reference evidence="6 8" key="1">
    <citation type="journal article" date="2014" name="BMC Genomics">
        <title>The genome of the intracellular bacterium of the coastal bivalve, Solemya velum: a blueprint for thriving in and out of symbiosis.</title>
        <authorList>
            <person name="Dmytrenko O."/>
            <person name="Russell S.L."/>
            <person name="Loo W.T."/>
            <person name="Fontanez K.M."/>
            <person name="Liao L."/>
            <person name="Roeselers G."/>
            <person name="Sharma R."/>
            <person name="Stewart F.J."/>
            <person name="Newton I.L."/>
            <person name="Woyke T."/>
            <person name="Wu D."/>
            <person name="Lang J.M."/>
            <person name="Eisen J.A."/>
            <person name="Cavanaugh C.M."/>
        </authorList>
    </citation>
    <scope>NUCLEOTIDE SEQUENCE [LARGE SCALE GENOMIC DNA]</scope>
    <source>
        <strain evidence="6 8">WH</strain>
    </source>
</reference>
<evidence type="ECO:0000256" key="4">
    <source>
        <dbReference type="ARBA" id="ARBA00023136"/>
    </source>
</evidence>
<evidence type="ECO:0000256" key="2">
    <source>
        <dbReference type="ARBA" id="ARBA00022692"/>
    </source>
</evidence>
<dbReference type="EMBL" id="JRAA01000001">
    <property type="protein sequence ID" value="KHF26380.1"/>
    <property type="molecule type" value="Genomic_DNA"/>
</dbReference>
<organism evidence="6 8">
    <name type="scientific">Solemya velum gill symbiont</name>
    <dbReference type="NCBI Taxonomy" id="2340"/>
    <lineage>
        <taxon>Bacteria</taxon>
        <taxon>Pseudomonadati</taxon>
        <taxon>Pseudomonadota</taxon>
        <taxon>Gammaproteobacteria</taxon>
        <taxon>sulfur-oxidizing symbionts</taxon>
    </lineage>
</organism>
<sequence>MNIRIVTYILVLVFALSGGAKLAALPFEVEAFARWGYTPSFMYLTGILEVAGAAGLLIPRLSALASACLAILMIGAIGTHAIHSEWPMFAVAVAIFCFATWRGWFGRCDIAQLFSGSRA</sequence>
<evidence type="ECO:0000256" key="3">
    <source>
        <dbReference type="ARBA" id="ARBA00022989"/>
    </source>
</evidence>
<dbReference type="GeneID" id="86992045"/>
<dbReference type="Pfam" id="PF13564">
    <property type="entry name" value="DoxX_2"/>
    <property type="match status" value="1"/>
</dbReference>
<gene>
    <name evidence="6" type="primary">doxX</name>
    <name evidence="7" type="ORF">BOV88_04655</name>
    <name evidence="6" type="ORF">JV46_22380</name>
</gene>
<dbReference type="AlphaFoldDB" id="A0A0B0HBH5"/>
<name>A0A0B0HBH5_SOVGS</name>
<dbReference type="eggNOG" id="COG4270">
    <property type="taxonomic scope" value="Bacteria"/>
</dbReference>
<protein>
    <submittedName>
        <fullName evidence="6">DoxX</fullName>
    </submittedName>
</protein>
<dbReference type="GO" id="GO:0016020">
    <property type="term" value="C:membrane"/>
    <property type="evidence" value="ECO:0007669"/>
    <property type="project" value="UniProtKB-SubCell"/>
</dbReference>
<proteinExistence type="predicted"/>
<evidence type="ECO:0000313" key="7">
    <source>
        <dbReference type="EMBL" id="OOY35536.1"/>
    </source>
</evidence>
<keyword evidence="4 5" id="KW-0472">Membrane</keyword>
<accession>A0A0B0HBH5</accession>
<keyword evidence="3 5" id="KW-1133">Transmembrane helix</keyword>
<dbReference type="InterPro" id="IPR032808">
    <property type="entry name" value="DoxX"/>
</dbReference>
<keyword evidence="8" id="KW-1185">Reference proteome</keyword>
<feature type="transmembrane region" description="Helical" evidence="5">
    <location>
        <begin position="63"/>
        <end position="82"/>
    </location>
</feature>
<dbReference type="Proteomes" id="UP000190962">
    <property type="component" value="Unassembled WGS sequence"/>
</dbReference>
<comment type="subcellular location">
    <subcellularLocation>
        <location evidence="1">Membrane</location>
        <topology evidence="1">Multi-pass membrane protein</topology>
    </subcellularLocation>
</comment>
<comment type="caution">
    <text evidence="6">The sequence shown here is derived from an EMBL/GenBank/DDBJ whole genome shotgun (WGS) entry which is preliminary data.</text>
</comment>
<feature type="transmembrane region" description="Helical" evidence="5">
    <location>
        <begin position="40"/>
        <end position="58"/>
    </location>
</feature>
<feature type="transmembrane region" description="Helical" evidence="5">
    <location>
        <begin position="88"/>
        <end position="105"/>
    </location>
</feature>